<reference evidence="8" key="1">
    <citation type="submission" date="2019-02" db="EMBL/GenBank/DDBJ databases">
        <title>Complete genome sequence of Rhodoferax sp. Gr-4.</title>
        <authorList>
            <person name="Jin L."/>
        </authorList>
    </citation>
    <scope>NUCLEOTIDE SEQUENCE [LARGE SCALE GENOMIC DNA]</scope>
    <source>
        <strain evidence="8">Gr-4</strain>
    </source>
</reference>
<dbReference type="EMBL" id="CP036282">
    <property type="protein sequence ID" value="QDL53498.1"/>
    <property type="molecule type" value="Genomic_DNA"/>
</dbReference>
<evidence type="ECO:0000256" key="5">
    <source>
        <dbReference type="SAM" id="Phobius"/>
    </source>
</evidence>
<dbReference type="Proteomes" id="UP000317365">
    <property type="component" value="Chromosome"/>
</dbReference>
<reference evidence="8" key="2">
    <citation type="journal article" date="2020" name="Int. J. Syst. Evol. Microbiol.">
        <title>Genomic insights into a novel species Rhodoferax aquaticus sp. nov., isolated from freshwater.</title>
        <authorList>
            <person name="Li T."/>
            <person name="Zhuo Y."/>
            <person name="Jin C.Z."/>
            <person name="Wu X."/>
            <person name="Ko S.R."/>
            <person name="Jin F.J."/>
            <person name="Ahn C.Y."/>
            <person name="Oh H.M."/>
            <person name="Lee H.G."/>
            <person name="Jin L."/>
        </authorList>
    </citation>
    <scope>NUCLEOTIDE SEQUENCE [LARGE SCALE GENOMIC DNA]</scope>
    <source>
        <strain evidence="8">Gr-4</strain>
    </source>
</reference>
<keyword evidence="7" id="KW-0645">Protease</keyword>
<organism evidence="7 8">
    <name type="scientific">Rhodoferax aquaticus</name>
    <dbReference type="NCBI Taxonomy" id="2527691"/>
    <lineage>
        <taxon>Bacteria</taxon>
        <taxon>Pseudomonadati</taxon>
        <taxon>Pseudomonadota</taxon>
        <taxon>Betaproteobacteria</taxon>
        <taxon>Burkholderiales</taxon>
        <taxon>Comamonadaceae</taxon>
        <taxon>Rhodoferax</taxon>
    </lineage>
</organism>
<dbReference type="AlphaFoldDB" id="A0A515ELG6"/>
<feature type="transmembrane region" description="Helical" evidence="5">
    <location>
        <begin position="120"/>
        <end position="145"/>
    </location>
</feature>
<feature type="transmembrane region" description="Helical" evidence="5">
    <location>
        <begin position="73"/>
        <end position="100"/>
    </location>
</feature>
<keyword evidence="8" id="KW-1185">Reference proteome</keyword>
<comment type="subcellular location">
    <subcellularLocation>
        <location evidence="1">Membrane</location>
        <topology evidence="1">Multi-pass membrane protein</topology>
    </subcellularLocation>
</comment>
<proteinExistence type="predicted"/>
<evidence type="ECO:0000313" key="7">
    <source>
        <dbReference type="EMBL" id="QDL53498.1"/>
    </source>
</evidence>
<feature type="transmembrane region" description="Helical" evidence="5">
    <location>
        <begin position="247"/>
        <end position="270"/>
    </location>
</feature>
<keyword evidence="4 5" id="KW-0472">Membrane</keyword>
<protein>
    <submittedName>
        <fullName evidence="7">Rhomboid family intramembrane serine protease</fullName>
    </submittedName>
</protein>
<gene>
    <name evidence="7" type="ORF">EXZ61_04520</name>
</gene>
<evidence type="ECO:0000313" key="8">
    <source>
        <dbReference type="Proteomes" id="UP000317365"/>
    </source>
</evidence>
<dbReference type="GO" id="GO:0016020">
    <property type="term" value="C:membrane"/>
    <property type="evidence" value="ECO:0007669"/>
    <property type="project" value="UniProtKB-SubCell"/>
</dbReference>
<dbReference type="GO" id="GO:0004252">
    <property type="term" value="F:serine-type endopeptidase activity"/>
    <property type="evidence" value="ECO:0007669"/>
    <property type="project" value="InterPro"/>
</dbReference>
<keyword evidence="3 5" id="KW-1133">Transmembrane helix</keyword>
<sequence>MGQRDAVFVRFTGGVRRAAGVYRQGGKREFEFRYSQHRRLVVIKQAAILRGVGSIMRKWEGNIKGKLWLEPPWAVAFLVLVALVLLQCLVDLSPALWLALRFDRAAFASGAWWQVLTAQGVHFGWMHALFNGLGFALLIVVFYGWVAVPMQWIALLGGLVGVAFAVVLDPQCAVYAGASGALHGYWAGGALALCLHSVRQRNQSVTPYLPGLLGLLMLAALALKLVWQHVGGDRGAVAALGLPDGVAVYASAHYFGAIGGAAAALGVVLLRALVQRGGAVPAQTHSAEAEYEQQG</sequence>
<evidence type="ECO:0000256" key="4">
    <source>
        <dbReference type="ARBA" id="ARBA00023136"/>
    </source>
</evidence>
<dbReference type="InterPro" id="IPR035952">
    <property type="entry name" value="Rhomboid-like_sf"/>
</dbReference>
<accession>A0A515ELG6</accession>
<evidence type="ECO:0000259" key="6">
    <source>
        <dbReference type="Pfam" id="PF01694"/>
    </source>
</evidence>
<keyword evidence="7" id="KW-0378">Hydrolase</keyword>
<feature type="transmembrane region" description="Helical" evidence="5">
    <location>
        <begin position="207"/>
        <end position="227"/>
    </location>
</feature>
<feature type="domain" description="Peptidase S54 rhomboid" evidence="6">
    <location>
        <begin position="110"/>
        <end position="266"/>
    </location>
</feature>
<feature type="transmembrane region" description="Helical" evidence="5">
    <location>
        <begin position="152"/>
        <end position="168"/>
    </location>
</feature>
<feature type="transmembrane region" description="Helical" evidence="5">
    <location>
        <begin position="174"/>
        <end position="195"/>
    </location>
</feature>
<evidence type="ECO:0000256" key="3">
    <source>
        <dbReference type="ARBA" id="ARBA00022989"/>
    </source>
</evidence>
<dbReference type="KEGG" id="rhg:EXZ61_04520"/>
<name>A0A515ELG6_9BURK</name>
<dbReference type="Pfam" id="PF01694">
    <property type="entry name" value="Rhomboid"/>
    <property type="match status" value="1"/>
</dbReference>
<evidence type="ECO:0000256" key="2">
    <source>
        <dbReference type="ARBA" id="ARBA00022692"/>
    </source>
</evidence>
<dbReference type="SUPFAM" id="SSF144091">
    <property type="entry name" value="Rhomboid-like"/>
    <property type="match status" value="1"/>
</dbReference>
<dbReference type="InterPro" id="IPR022764">
    <property type="entry name" value="Peptidase_S54_rhomboid_dom"/>
</dbReference>
<keyword evidence="2 5" id="KW-0812">Transmembrane</keyword>
<evidence type="ECO:0000256" key="1">
    <source>
        <dbReference type="ARBA" id="ARBA00004141"/>
    </source>
</evidence>
<dbReference type="GO" id="GO:0006508">
    <property type="term" value="P:proteolysis"/>
    <property type="evidence" value="ECO:0007669"/>
    <property type="project" value="UniProtKB-KW"/>
</dbReference>
<dbReference type="Gene3D" id="1.20.1540.10">
    <property type="entry name" value="Rhomboid-like"/>
    <property type="match status" value="1"/>
</dbReference>